<protein>
    <submittedName>
        <fullName evidence="2">Uncharacterized protein</fullName>
    </submittedName>
</protein>
<accession>X1PMX0</accession>
<name>X1PMX0_9ZZZZ</name>
<sequence length="89" mass="9898">YIWSVEGLTPIATVVLTSYVDILPSEGIYLYVIVASDGLRNSTHSNCEYVEYKLPTLNEFIIPLGILGGVAVILVTTINLRKRKNERIS</sequence>
<evidence type="ECO:0000313" key="2">
    <source>
        <dbReference type="EMBL" id="GAI57607.1"/>
    </source>
</evidence>
<comment type="caution">
    <text evidence="2">The sequence shown here is derived from an EMBL/GenBank/DDBJ whole genome shotgun (WGS) entry which is preliminary data.</text>
</comment>
<dbReference type="AlphaFoldDB" id="X1PMX0"/>
<feature type="transmembrane region" description="Helical" evidence="1">
    <location>
        <begin position="60"/>
        <end position="80"/>
    </location>
</feature>
<dbReference type="EMBL" id="BARV01039516">
    <property type="protein sequence ID" value="GAI57607.1"/>
    <property type="molecule type" value="Genomic_DNA"/>
</dbReference>
<keyword evidence="1" id="KW-0812">Transmembrane</keyword>
<organism evidence="2">
    <name type="scientific">marine sediment metagenome</name>
    <dbReference type="NCBI Taxonomy" id="412755"/>
    <lineage>
        <taxon>unclassified sequences</taxon>
        <taxon>metagenomes</taxon>
        <taxon>ecological metagenomes</taxon>
    </lineage>
</organism>
<proteinExistence type="predicted"/>
<gene>
    <name evidence="2" type="ORF">S06H3_60544</name>
</gene>
<keyword evidence="1" id="KW-0472">Membrane</keyword>
<reference evidence="2" key="1">
    <citation type="journal article" date="2014" name="Front. Microbiol.">
        <title>High frequency of phylogenetically diverse reductive dehalogenase-homologous genes in deep subseafloor sedimentary metagenomes.</title>
        <authorList>
            <person name="Kawai M."/>
            <person name="Futagami T."/>
            <person name="Toyoda A."/>
            <person name="Takaki Y."/>
            <person name="Nishi S."/>
            <person name="Hori S."/>
            <person name="Arai W."/>
            <person name="Tsubouchi T."/>
            <person name="Morono Y."/>
            <person name="Uchiyama I."/>
            <person name="Ito T."/>
            <person name="Fujiyama A."/>
            <person name="Inagaki F."/>
            <person name="Takami H."/>
        </authorList>
    </citation>
    <scope>NUCLEOTIDE SEQUENCE</scope>
    <source>
        <strain evidence="2">Expedition CK06-06</strain>
    </source>
</reference>
<feature type="non-terminal residue" evidence="2">
    <location>
        <position position="1"/>
    </location>
</feature>
<evidence type="ECO:0000256" key="1">
    <source>
        <dbReference type="SAM" id="Phobius"/>
    </source>
</evidence>
<keyword evidence="1" id="KW-1133">Transmembrane helix</keyword>